<dbReference type="Gene3D" id="3.40.50.880">
    <property type="match status" value="1"/>
</dbReference>
<dbReference type="InterPro" id="IPR011697">
    <property type="entry name" value="Peptidase_C26"/>
</dbReference>
<keyword evidence="9" id="KW-1185">Reference proteome</keyword>
<dbReference type="PANTHER" id="PTHR11315">
    <property type="entry name" value="PROTEASE FAMILY C26 GAMMA-GLUTAMYL HYDROLASE"/>
    <property type="match status" value="1"/>
</dbReference>
<keyword evidence="5 7" id="KW-0732">Signal</keyword>
<comment type="subcellular location">
    <subcellularLocation>
        <location evidence="1">Secreted</location>
        <location evidence="1">Extracellular space</location>
    </subcellularLocation>
</comment>
<evidence type="ECO:0000256" key="5">
    <source>
        <dbReference type="ARBA" id="ARBA00022729"/>
    </source>
</evidence>
<gene>
    <name evidence="8" type="ORF">BSAL_34100</name>
</gene>
<evidence type="ECO:0000256" key="7">
    <source>
        <dbReference type="SAM" id="SignalP"/>
    </source>
</evidence>
<dbReference type="Proteomes" id="UP000051952">
    <property type="component" value="Unassembled WGS sequence"/>
</dbReference>
<dbReference type="SUPFAM" id="SSF52317">
    <property type="entry name" value="Class I glutamine amidotransferase-like"/>
    <property type="match status" value="1"/>
</dbReference>
<dbReference type="OrthoDB" id="64220at2759"/>
<evidence type="ECO:0000256" key="2">
    <source>
        <dbReference type="ARBA" id="ARBA00011083"/>
    </source>
</evidence>
<evidence type="ECO:0000256" key="1">
    <source>
        <dbReference type="ARBA" id="ARBA00004239"/>
    </source>
</evidence>
<dbReference type="GO" id="GO:0034722">
    <property type="term" value="F:gamma-glutamyl-peptidase activity"/>
    <property type="evidence" value="ECO:0007669"/>
    <property type="project" value="UniProtKB-EC"/>
</dbReference>
<dbReference type="PANTHER" id="PTHR11315:SF0">
    <property type="entry name" value="FOLATE GAMMA-GLUTAMYL HYDROLASE"/>
    <property type="match status" value="1"/>
</dbReference>
<evidence type="ECO:0000313" key="9">
    <source>
        <dbReference type="Proteomes" id="UP000051952"/>
    </source>
</evidence>
<proteinExistence type="inferred from homology"/>
<evidence type="ECO:0000256" key="6">
    <source>
        <dbReference type="ARBA" id="ARBA00022801"/>
    </source>
</evidence>
<dbReference type="GO" id="GO:0005773">
    <property type="term" value="C:vacuole"/>
    <property type="evidence" value="ECO:0007669"/>
    <property type="project" value="TreeGrafter"/>
</dbReference>
<comment type="similarity">
    <text evidence="2">Belongs to the peptidase C26 family.</text>
</comment>
<evidence type="ECO:0000313" key="8">
    <source>
        <dbReference type="EMBL" id="CUG91781.1"/>
    </source>
</evidence>
<evidence type="ECO:0000256" key="3">
    <source>
        <dbReference type="ARBA" id="ARBA00012886"/>
    </source>
</evidence>
<accession>A0A0S4JPC6</accession>
<organism evidence="8 9">
    <name type="scientific">Bodo saltans</name>
    <name type="common">Flagellated protozoan</name>
    <dbReference type="NCBI Taxonomy" id="75058"/>
    <lineage>
        <taxon>Eukaryota</taxon>
        <taxon>Discoba</taxon>
        <taxon>Euglenozoa</taxon>
        <taxon>Kinetoplastea</taxon>
        <taxon>Metakinetoplastina</taxon>
        <taxon>Eubodonida</taxon>
        <taxon>Bodonidae</taxon>
        <taxon>Bodo</taxon>
    </lineage>
</organism>
<dbReference type="InterPro" id="IPR015527">
    <property type="entry name" value="Pept_C26_g-glut_hydrolase"/>
</dbReference>
<feature type="chain" id="PRO_5006622571" description="folate gamma-glutamyl hydrolase" evidence="7">
    <location>
        <begin position="25"/>
        <end position="124"/>
    </location>
</feature>
<reference evidence="9" key="1">
    <citation type="submission" date="2015-09" db="EMBL/GenBank/DDBJ databases">
        <authorList>
            <consortium name="Pathogen Informatics"/>
        </authorList>
    </citation>
    <scope>NUCLEOTIDE SEQUENCE [LARGE SCALE GENOMIC DNA]</scope>
    <source>
        <strain evidence="9">Lake Konstanz</strain>
    </source>
</reference>
<feature type="signal peptide" evidence="7">
    <location>
        <begin position="1"/>
        <end position="24"/>
    </location>
</feature>
<dbReference type="GO" id="GO:0005576">
    <property type="term" value="C:extracellular region"/>
    <property type="evidence" value="ECO:0007669"/>
    <property type="project" value="UniProtKB-SubCell"/>
</dbReference>
<keyword evidence="6" id="KW-0378">Hydrolase</keyword>
<sequence length="124" mass="13298">MSLSRRLSCMALPLVIVMLHLCDATSDSSTITPPSQPANPIIAHVTMPMSDCTSYATPPAGVDHSGGCVNHLYVKWLDAVGVRTVPLPWNADWESMRQILDSVNGVLLPGGDLVGTGWSLYHIT</sequence>
<dbReference type="VEuPathDB" id="TriTrypDB:BSAL_34100"/>
<keyword evidence="4" id="KW-0964">Secreted</keyword>
<evidence type="ECO:0000256" key="4">
    <source>
        <dbReference type="ARBA" id="ARBA00022525"/>
    </source>
</evidence>
<name>A0A0S4JPC6_BODSA</name>
<protein>
    <recommendedName>
        <fullName evidence="3">folate gamma-glutamyl hydrolase</fullName>
        <ecNumber evidence="3">3.4.19.9</ecNumber>
    </recommendedName>
</protein>
<dbReference type="EC" id="3.4.19.9" evidence="3"/>
<dbReference type="EMBL" id="CYKH01001969">
    <property type="protein sequence ID" value="CUG91781.1"/>
    <property type="molecule type" value="Genomic_DNA"/>
</dbReference>
<dbReference type="GO" id="GO:0046900">
    <property type="term" value="P:tetrahydrofolylpolyglutamate metabolic process"/>
    <property type="evidence" value="ECO:0007669"/>
    <property type="project" value="TreeGrafter"/>
</dbReference>
<dbReference type="Pfam" id="PF07722">
    <property type="entry name" value="Peptidase_C26"/>
    <property type="match status" value="1"/>
</dbReference>
<dbReference type="InterPro" id="IPR029062">
    <property type="entry name" value="Class_I_gatase-like"/>
</dbReference>
<dbReference type="AlphaFoldDB" id="A0A0S4JPC6"/>